<comment type="subunit">
    <text evidence="8">Component of the Mediator complex.</text>
</comment>
<keyword evidence="6 8" id="KW-0539">Nucleus</keyword>
<comment type="subcellular location">
    <subcellularLocation>
        <location evidence="1 8">Nucleus</location>
    </subcellularLocation>
</comment>
<keyword evidence="10" id="KW-1185">Reference proteome</keyword>
<comment type="function">
    <text evidence="8">Component of the Mediator complex, a coactivator involved in the regulated transcription of nearly all RNA polymerase II-dependent genes. Mediator functions as a bridge to convey information from gene-specific regulatory proteins to the basal RNA polymerase II transcription machinery. Mediator is recruited to promoters by direct interactions with regulatory proteins and serves as a scaffold for the assembly of a functional preinitiation complex with RNA polymerase II and the general transcription factors.</text>
</comment>
<evidence type="ECO:0000256" key="5">
    <source>
        <dbReference type="ARBA" id="ARBA00023163"/>
    </source>
</evidence>
<dbReference type="GO" id="GO:0006357">
    <property type="term" value="P:regulation of transcription by RNA polymerase II"/>
    <property type="evidence" value="ECO:0007669"/>
    <property type="project" value="InterPro"/>
</dbReference>
<dbReference type="PANTHER" id="PTHR13321">
    <property type="entry name" value="MEDIATOR OF RNA POLYMERASE II TRANSCRIPTION, SUBUNIT 18"/>
    <property type="match status" value="1"/>
</dbReference>
<sequence length="258" mass="28726">MYELLLFGQLPRARHEQLLKILAGVAAMQPQRVLERHVVYRPQREPDEPGSNLRRGASQGIVQKQVKQTVARDLYFTQMVQTLTEEDFKEQKSAAPWTLQFNDVPDTGDKGVTVRMVSSTDFVEGDPHAYMVGFGNKVVSEYYVEGHRYVHKNILILLHRVLTEPGPQSAEQSPKPSLPTFDSLSSLDPSGTYILQASIRVVDNGSPALIDAGVEELKAFKDLLKGCVELDAPDRLLLDTRVKYQPKSFANLPPAAAA</sequence>
<evidence type="ECO:0000256" key="2">
    <source>
        <dbReference type="ARBA" id="ARBA00009814"/>
    </source>
</evidence>
<dbReference type="GO" id="GO:0006369">
    <property type="term" value="P:termination of RNA polymerase II transcription"/>
    <property type="evidence" value="ECO:0007669"/>
    <property type="project" value="TreeGrafter"/>
</dbReference>
<accession>A0A6A6QGZ5</accession>
<keyword evidence="8" id="KW-0010">Activator</keyword>
<dbReference type="GO" id="GO:0070847">
    <property type="term" value="C:core mediator complex"/>
    <property type="evidence" value="ECO:0007669"/>
    <property type="project" value="TreeGrafter"/>
</dbReference>
<dbReference type="InterPro" id="IPR019095">
    <property type="entry name" value="Mediator_Med18"/>
</dbReference>
<evidence type="ECO:0000256" key="1">
    <source>
        <dbReference type="ARBA" id="ARBA00004123"/>
    </source>
</evidence>
<evidence type="ECO:0000313" key="9">
    <source>
        <dbReference type="EMBL" id="KAF2490903.1"/>
    </source>
</evidence>
<dbReference type="PANTHER" id="PTHR13321:SF2">
    <property type="entry name" value="MEDIATOR OF RNA POLYMERASE II TRANSCRIPTION SUBUNIT 18"/>
    <property type="match status" value="1"/>
</dbReference>
<evidence type="ECO:0000256" key="6">
    <source>
        <dbReference type="ARBA" id="ARBA00023242"/>
    </source>
</evidence>
<dbReference type="OrthoDB" id="5348092at2759"/>
<dbReference type="AlphaFoldDB" id="A0A6A6QGZ5"/>
<evidence type="ECO:0000313" key="10">
    <source>
        <dbReference type="Proteomes" id="UP000799750"/>
    </source>
</evidence>
<name>A0A6A6QGZ5_9PEZI</name>
<evidence type="ECO:0000256" key="7">
    <source>
        <dbReference type="ARBA" id="ARBA00032012"/>
    </source>
</evidence>
<dbReference type="GO" id="GO:0003712">
    <property type="term" value="F:transcription coregulator activity"/>
    <property type="evidence" value="ECO:0007669"/>
    <property type="project" value="InterPro"/>
</dbReference>
<keyword evidence="5 8" id="KW-0804">Transcription</keyword>
<evidence type="ECO:0000256" key="8">
    <source>
        <dbReference type="RuleBase" id="RU364150"/>
    </source>
</evidence>
<dbReference type="Pfam" id="PF09637">
    <property type="entry name" value="Med18"/>
    <property type="match status" value="1"/>
</dbReference>
<evidence type="ECO:0000256" key="3">
    <source>
        <dbReference type="ARBA" id="ARBA00019612"/>
    </source>
</evidence>
<gene>
    <name evidence="8" type="primary">MED18</name>
    <name evidence="9" type="ORF">BU16DRAFT_493562</name>
</gene>
<dbReference type="Gene3D" id="2.40.320.10">
    <property type="entry name" value="Hypothetical Protein Pfu-838710-001"/>
    <property type="match status" value="1"/>
</dbReference>
<dbReference type="GO" id="GO:0016592">
    <property type="term" value="C:mediator complex"/>
    <property type="evidence" value="ECO:0007669"/>
    <property type="project" value="InterPro"/>
</dbReference>
<protein>
    <recommendedName>
        <fullName evidence="3 8">Mediator of RNA polymerase II transcription subunit 18</fullName>
    </recommendedName>
    <alternativeName>
        <fullName evidence="7 8">Mediator complex subunit 18</fullName>
    </alternativeName>
</protein>
<proteinExistence type="inferred from homology"/>
<dbReference type="Proteomes" id="UP000799750">
    <property type="component" value="Unassembled WGS sequence"/>
</dbReference>
<comment type="similarity">
    <text evidence="2 8">Belongs to the Mediator complex subunit 18 family.</text>
</comment>
<dbReference type="EMBL" id="MU004196">
    <property type="protein sequence ID" value="KAF2490903.1"/>
    <property type="molecule type" value="Genomic_DNA"/>
</dbReference>
<reference evidence="9" key="1">
    <citation type="journal article" date="2020" name="Stud. Mycol.">
        <title>101 Dothideomycetes genomes: a test case for predicting lifestyles and emergence of pathogens.</title>
        <authorList>
            <person name="Haridas S."/>
            <person name="Albert R."/>
            <person name="Binder M."/>
            <person name="Bloem J."/>
            <person name="Labutti K."/>
            <person name="Salamov A."/>
            <person name="Andreopoulos B."/>
            <person name="Baker S."/>
            <person name="Barry K."/>
            <person name="Bills G."/>
            <person name="Bluhm B."/>
            <person name="Cannon C."/>
            <person name="Castanera R."/>
            <person name="Culley D."/>
            <person name="Daum C."/>
            <person name="Ezra D."/>
            <person name="Gonzalez J."/>
            <person name="Henrissat B."/>
            <person name="Kuo A."/>
            <person name="Liang C."/>
            <person name="Lipzen A."/>
            <person name="Lutzoni F."/>
            <person name="Magnuson J."/>
            <person name="Mondo S."/>
            <person name="Nolan M."/>
            <person name="Ohm R."/>
            <person name="Pangilinan J."/>
            <person name="Park H.-J."/>
            <person name="Ramirez L."/>
            <person name="Alfaro M."/>
            <person name="Sun H."/>
            <person name="Tritt A."/>
            <person name="Yoshinaga Y."/>
            <person name="Zwiers L.-H."/>
            <person name="Turgeon B."/>
            <person name="Goodwin S."/>
            <person name="Spatafora J."/>
            <person name="Crous P."/>
            <person name="Grigoriev I."/>
        </authorList>
    </citation>
    <scope>NUCLEOTIDE SEQUENCE</scope>
    <source>
        <strain evidence="9">CBS 269.34</strain>
    </source>
</reference>
<evidence type="ECO:0000256" key="4">
    <source>
        <dbReference type="ARBA" id="ARBA00023015"/>
    </source>
</evidence>
<organism evidence="9 10">
    <name type="scientific">Lophium mytilinum</name>
    <dbReference type="NCBI Taxonomy" id="390894"/>
    <lineage>
        <taxon>Eukaryota</taxon>
        <taxon>Fungi</taxon>
        <taxon>Dikarya</taxon>
        <taxon>Ascomycota</taxon>
        <taxon>Pezizomycotina</taxon>
        <taxon>Dothideomycetes</taxon>
        <taxon>Pleosporomycetidae</taxon>
        <taxon>Mytilinidiales</taxon>
        <taxon>Mytilinidiaceae</taxon>
        <taxon>Lophium</taxon>
    </lineage>
</organism>
<keyword evidence="4 8" id="KW-0805">Transcription regulation</keyword>